<feature type="region of interest" description="Disordered" evidence="5">
    <location>
        <begin position="1"/>
        <end position="54"/>
    </location>
</feature>
<dbReference type="PANTHER" id="PTHR47718:SF12">
    <property type="entry name" value="PROTEIN FAR1-RELATED SEQUENCE"/>
    <property type="match status" value="1"/>
</dbReference>
<feature type="compositionally biased region" description="Basic and acidic residues" evidence="5">
    <location>
        <begin position="14"/>
        <end position="27"/>
    </location>
</feature>
<feature type="region of interest" description="Disordered" evidence="5">
    <location>
        <begin position="844"/>
        <end position="875"/>
    </location>
</feature>
<evidence type="ECO:0000256" key="5">
    <source>
        <dbReference type="SAM" id="MobiDB-lite"/>
    </source>
</evidence>
<reference evidence="7 8" key="1">
    <citation type="submission" date="2024-04" db="EMBL/GenBank/DDBJ databases">
        <title>The reference genome of an endangered Asteraceae, Deinandra increscens subsp. villosa, native to the Central Coast of California.</title>
        <authorList>
            <person name="Guilliams M."/>
            <person name="Hasenstab-Lehman K."/>
            <person name="Meyer R."/>
            <person name="Mcevoy S."/>
        </authorList>
    </citation>
    <scope>NUCLEOTIDE SEQUENCE [LARGE SCALE GENOMIC DNA]</scope>
    <source>
        <tissue evidence="7">Leaf</tissue>
    </source>
</reference>
<evidence type="ECO:0000313" key="8">
    <source>
        <dbReference type="Proteomes" id="UP001408789"/>
    </source>
</evidence>
<dbReference type="Pfam" id="PF03101">
    <property type="entry name" value="FAR1"/>
    <property type="match status" value="1"/>
</dbReference>
<dbReference type="AlphaFoldDB" id="A0AAP0CNV7"/>
<accession>A0AAP0CNV7</accession>
<keyword evidence="2 4" id="KW-0863">Zinc-finger</keyword>
<dbReference type="PROSITE" id="PS50966">
    <property type="entry name" value="ZF_SWIM"/>
    <property type="match status" value="1"/>
</dbReference>
<feature type="region of interest" description="Disordered" evidence="5">
    <location>
        <begin position="771"/>
        <end position="798"/>
    </location>
</feature>
<evidence type="ECO:0000256" key="1">
    <source>
        <dbReference type="ARBA" id="ARBA00022723"/>
    </source>
</evidence>
<dbReference type="SMART" id="SM00575">
    <property type="entry name" value="ZnF_PMZ"/>
    <property type="match status" value="1"/>
</dbReference>
<dbReference type="EMBL" id="JBCNJP010000024">
    <property type="protein sequence ID" value="KAK9056723.1"/>
    <property type="molecule type" value="Genomic_DNA"/>
</dbReference>
<keyword evidence="3" id="KW-0862">Zinc</keyword>
<comment type="caution">
    <text evidence="7">The sequence shown here is derived from an EMBL/GenBank/DDBJ whole genome shotgun (WGS) entry which is preliminary data.</text>
</comment>
<dbReference type="Proteomes" id="UP001408789">
    <property type="component" value="Unassembled WGS sequence"/>
</dbReference>
<dbReference type="InterPro" id="IPR018289">
    <property type="entry name" value="MULE_transposase_dom"/>
</dbReference>
<evidence type="ECO:0000259" key="6">
    <source>
        <dbReference type="PROSITE" id="PS50966"/>
    </source>
</evidence>
<dbReference type="GO" id="GO:0008270">
    <property type="term" value="F:zinc ion binding"/>
    <property type="evidence" value="ECO:0007669"/>
    <property type="project" value="UniProtKB-KW"/>
</dbReference>
<feature type="compositionally biased region" description="Polar residues" evidence="5">
    <location>
        <begin position="1"/>
        <end position="13"/>
    </location>
</feature>
<dbReference type="PANTHER" id="PTHR47718">
    <property type="entry name" value="OS01G0519700 PROTEIN"/>
    <property type="match status" value="1"/>
</dbReference>
<sequence>MVSNQSISNQEHGSNQEHESNQEHDSIDGVESFNPRYEDNPDIDMDNINETNADQSPSLVYANEDSTLPLSTPVKSNNLAVLESADNPDANQEESICSNFYDSPNRTRYWIPSVPSDSKPKLHSKFDSWENAYAFYEAYAEQAGFSTKLAQSKKQKKTGKVTMRYLSCSRAAKPTSKEKDAVDLTDISPTRLTSFKRTNCKAIMKIRVVKNTTQWEVFEFNEVHNHGLLTQDNLDFLRKRRKLTFYEQEFINKCRLARIGPTKAHTLQVALKGGHHNVRGTKNDFKNWSRDNNGYIGKRDAQMFVAKMLERSKNLENYSFNYLAPDRKIRCLFWADDVSKRNYKVFGDVIAFDATYDTNLYKMVFVPFTGVDHHKKCVTFGAGLLSAETTECYSWLLEKFLEAHHGKQPTLILTDQDPAMKAAVKAVFDNTTHRLCTWHITQKLPLKVCGDILKNTKLRAEFHKLVWNVYIKPEMFEERWKLLLERYNLQDHEWLGKMYQKRRKWVPGYFRDLPMCCLMKTTSRCESSNHLFKVNSSPTNNLVQFLLFFDSILDGQRYQQRSLEVRTEATVPKFKCESLIERHAARIYTRDVFKDVQNEIKRLEKTCYIAERKTVDGIHSFQVCHQDVRLDILNEFTVSFDKSDRTITCSCMGFKRIGYLCRHAFCVFRHHKVDEIPDQYITPRWTRNVLPSSVFSIANRYGIDQSQNAILRHRVVDNIQQCVDRVRSDEGRLLLLDKEIQMIKDKIFNELPIDTSSNSKRAVIQELNSINDPQEVHLEPPPGIRNKGSGTAKRLRGPGEKAIEITEKPLKNCNYCKQKVKNHDSRNCPKKKADLEELKKLKECQLKKNATTNDEVSEETPGNSTEDTSDEDYRC</sequence>
<name>A0AAP0CNV7_9ASTR</name>
<gene>
    <name evidence="7" type="ORF">SSX86_024086</name>
</gene>
<evidence type="ECO:0000256" key="3">
    <source>
        <dbReference type="ARBA" id="ARBA00022833"/>
    </source>
</evidence>
<feature type="domain" description="SWIM-type" evidence="6">
    <location>
        <begin position="636"/>
        <end position="672"/>
    </location>
</feature>
<dbReference type="InterPro" id="IPR004330">
    <property type="entry name" value="FAR1_DNA_bnd_dom"/>
</dbReference>
<evidence type="ECO:0000256" key="4">
    <source>
        <dbReference type="PROSITE-ProRule" id="PRU00325"/>
    </source>
</evidence>
<keyword evidence="8" id="KW-1185">Reference proteome</keyword>
<dbReference type="Pfam" id="PF10551">
    <property type="entry name" value="MULE"/>
    <property type="match status" value="1"/>
</dbReference>
<keyword evidence="1" id="KW-0479">Metal-binding</keyword>
<feature type="compositionally biased region" description="Polar residues" evidence="5">
    <location>
        <begin position="849"/>
        <end position="866"/>
    </location>
</feature>
<dbReference type="InterPro" id="IPR007527">
    <property type="entry name" value="Znf_SWIM"/>
</dbReference>
<organism evidence="7 8">
    <name type="scientific">Deinandra increscens subsp. villosa</name>
    <dbReference type="NCBI Taxonomy" id="3103831"/>
    <lineage>
        <taxon>Eukaryota</taxon>
        <taxon>Viridiplantae</taxon>
        <taxon>Streptophyta</taxon>
        <taxon>Embryophyta</taxon>
        <taxon>Tracheophyta</taxon>
        <taxon>Spermatophyta</taxon>
        <taxon>Magnoliopsida</taxon>
        <taxon>eudicotyledons</taxon>
        <taxon>Gunneridae</taxon>
        <taxon>Pentapetalae</taxon>
        <taxon>asterids</taxon>
        <taxon>campanulids</taxon>
        <taxon>Asterales</taxon>
        <taxon>Asteraceae</taxon>
        <taxon>Asteroideae</taxon>
        <taxon>Heliantheae alliance</taxon>
        <taxon>Madieae</taxon>
        <taxon>Madiinae</taxon>
        <taxon>Deinandra</taxon>
    </lineage>
</organism>
<evidence type="ECO:0000313" key="7">
    <source>
        <dbReference type="EMBL" id="KAK9056723.1"/>
    </source>
</evidence>
<proteinExistence type="predicted"/>
<dbReference type="InterPro" id="IPR006564">
    <property type="entry name" value="Znf_PMZ"/>
</dbReference>
<evidence type="ECO:0000256" key="2">
    <source>
        <dbReference type="ARBA" id="ARBA00022771"/>
    </source>
</evidence>
<protein>
    <recommendedName>
        <fullName evidence="6">SWIM-type domain-containing protein</fullName>
    </recommendedName>
</protein>